<sequence>MHRNALSLCPLFTQAVGGHLEQPPFGSALYVISHNRIGSVGSGNYDDSMQAKLKLTWQAAAATTTFRDPTTKAYLFGQLWDPAAISVSCRQNQLLCFCWWDCLEEAIGE</sequence>
<name>A0A2M4DL71_ANODA</name>
<dbReference type="AlphaFoldDB" id="A0A2M4DL71"/>
<evidence type="ECO:0000313" key="1">
    <source>
        <dbReference type="EMBL" id="MBW78304.1"/>
    </source>
</evidence>
<accession>A0A2M4DL71</accession>
<protein>
    <submittedName>
        <fullName evidence="1">Putative secreted protein</fullName>
    </submittedName>
</protein>
<proteinExistence type="predicted"/>
<reference evidence="1" key="1">
    <citation type="submission" date="2018-01" db="EMBL/GenBank/DDBJ databases">
        <title>An insight into the sialome of Amazonian anophelines.</title>
        <authorList>
            <person name="Ribeiro J.M."/>
            <person name="Scarpassa V."/>
            <person name="Calvo E."/>
        </authorList>
    </citation>
    <scope>NUCLEOTIDE SEQUENCE</scope>
</reference>
<dbReference type="EMBL" id="GGFL01014126">
    <property type="protein sequence ID" value="MBW78304.1"/>
    <property type="molecule type" value="Transcribed_RNA"/>
</dbReference>
<organism evidence="1">
    <name type="scientific">Anopheles darlingi</name>
    <name type="common">Mosquito</name>
    <dbReference type="NCBI Taxonomy" id="43151"/>
    <lineage>
        <taxon>Eukaryota</taxon>
        <taxon>Metazoa</taxon>
        <taxon>Ecdysozoa</taxon>
        <taxon>Arthropoda</taxon>
        <taxon>Hexapoda</taxon>
        <taxon>Insecta</taxon>
        <taxon>Pterygota</taxon>
        <taxon>Neoptera</taxon>
        <taxon>Endopterygota</taxon>
        <taxon>Diptera</taxon>
        <taxon>Nematocera</taxon>
        <taxon>Culicoidea</taxon>
        <taxon>Culicidae</taxon>
        <taxon>Anophelinae</taxon>
        <taxon>Anopheles</taxon>
    </lineage>
</organism>